<feature type="region of interest" description="Disordered" evidence="1">
    <location>
        <begin position="124"/>
        <end position="198"/>
    </location>
</feature>
<evidence type="ECO:0000313" key="3">
    <source>
        <dbReference type="Proteomes" id="UP000284842"/>
    </source>
</evidence>
<dbReference type="EMBL" id="NHTK01005457">
    <property type="protein sequence ID" value="PPQ78594.1"/>
    <property type="molecule type" value="Genomic_DNA"/>
</dbReference>
<organism evidence="2 3">
    <name type="scientific">Panaeolus cyanescens</name>
    <dbReference type="NCBI Taxonomy" id="181874"/>
    <lineage>
        <taxon>Eukaryota</taxon>
        <taxon>Fungi</taxon>
        <taxon>Dikarya</taxon>
        <taxon>Basidiomycota</taxon>
        <taxon>Agaricomycotina</taxon>
        <taxon>Agaricomycetes</taxon>
        <taxon>Agaricomycetidae</taxon>
        <taxon>Agaricales</taxon>
        <taxon>Agaricineae</taxon>
        <taxon>Galeropsidaceae</taxon>
        <taxon>Panaeolus</taxon>
    </lineage>
</organism>
<keyword evidence="3" id="KW-1185">Reference proteome</keyword>
<gene>
    <name evidence="2" type="ORF">CVT24_002740</name>
</gene>
<dbReference type="GO" id="GO:0000492">
    <property type="term" value="P:box C/D snoRNP assembly"/>
    <property type="evidence" value="ECO:0007669"/>
    <property type="project" value="InterPro"/>
</dbReference>
<dbReference type="InParanoid" id="A0A409WJ92"/>
<evidence type="ECO:0000256" key="1">
    <source>
        <dbReference type="SAM" id="MobiDB-lite"/>
    </source>
</evidence>
<dbReference type="AlphaFoldDB" id="A0A409WJ92"/>
<dbReference type="OrthoDB" id="1112980at2759"/>
<reference evidence="2 3" key="1">
    <citation type="journal article" date="2018" name="Evol. Lett.">
        <title>Horizontal gene cluster transfer increased hallucinogenic mushroom diversity.</title>
        <authorList>
            <person name="Reynolds H.T."/>
            <person name="Vijayakumar V."/>
            <person name="Gluck-Thaler E."/>
            <person name="Korotkin H.B."/>
            <person name="Matheny P.B."/>
            <person name="Slot J.C."/>
        </authorList>
    </citation>
    <scope>NUCLEOTIDE SEQUENCE [LARGE SCALE GENOMIC DNA]</scope>
    <source>
        <strain evidence="2 3">2629</strain>
    </source>
</reference>
<dbReference type="InterPro" id="IPR027921">
    <property type="entry name" value="NOPCHAP1"/>
</dbReference>
<accession>A0A409WJ92</accession>
<dbReference type="STRING" id="181874.A0A409WJ92"/>
<dbReference type="Proteomes" id="UP000284842">
    <property type="component" value="Unassembled WGS sequence"/>
</dbReference>
<name>A0A409WJ92_9AGAR</name>
<dbReference type="PANTHER" id="PTHR28674:SF1">
    <property type="entry name" value="NOP PROTEIN CHAPERONE 1"/>
    <property type="match status" value="1"/>
</dbReference>
<dbReference type="GO" id="GO:0062064">
    <property type="term" value="F:box C/D methylation guide snoRNP complex binding"/>
    <property type="evidence" value="ECO:0007669"/>
    <property type="project" value="TreeGrafter"/>
</dbReference>
<feature type="region of interest" description="Disordered" evidence="1">
    <location>
        <begin position="1"/>
        <end position="62"/>
    </location>
</feature>
<protein>
    <submittedName>
        <fullName evidence="2">Uncharacterized protein</fullName>
    </submittedName>
</protein>
<sequence length="198" mass="21856">MSTPTGHENTTKPVERLEIEDEEARQARIQSFLEKLNASSSHTNPLSSSSPPQFDFGNRMTYPVEPPTDLLSRVQAFLPQLEASNNDLAQKAKADPSSIDIEHISDDMEQYIEMNLGLGVFEDRSKRSANTGDDEDTEMSTSSKSSSEEDDDSDADSDSSAEIITSFVPSPRPIRPLPRRASSKQSPHIVVLEDKKSS</sequence>
<feature type="compositionally biased region" description="Low complexity" evidence="1">
    <location>
        <begin position="39"/>
        <end position="52"/>
    </location>
</feature>
<proteinExistence type="predicted"/>
<feature type="compositionally biased region" description="Acidic residues" evidence="1">
    <location>
        <begin position="148"/>
        <end position="159"/>
    </location>
</feature>
<dbReference type="Pfam" id="PF15370">
    <property type="entry name" value="NOPCHAP1"/>
    <property type="match status" value="1"/>
</dbReference>
<evidence type="ECO:0000313" key="2">
    <source>
        <dbReference type="EMBL" id="PPQ78594.1"/>
    </source>
</evidence>
<dbReference type="PANTHER" id="PTHR28674">
    <property type="entry name" value="SIMILAR TO DNA SEGMENT, CHR 10, WAYNE STATE UNIVERSITY 102,-EXPRESSED"/>
    <property type="match status" value="1"/>
</dbReference>
<comment type="caution">
    <text evidence="2">The sequence shown here is derived from an EMBL/GenBank/DDBJ whole genome shotgun (WGS) entry which is preliminary data.</text>
</comment>